<dbReference type="InterPro" id="IPR020846">
    <property type="entry name" value="MFS_dom"/>
</dbReference>
<dbReference type="PANTHER" id="PTHR11360:SF304">
    <property type="entry name" value="MFS DOMAIN-CONTAINING PROTEIN"/>
    <property type="match status" value="1"/>
</dbReference>
<dbReference type="SUPFAM" id="SSF103473">
    <property type="entry name" value="MFS general substrate transporter"/>
    <property type="match status" value="1"/>
</dbReference>
<comment type="subcellular location">
    <subcellularLocation>
        <location evidence="1">Cell membrane</location>
        <topology evidence="1">Multi-pass membrane protein</topology>
    </subcellularLocation>
</comment>
<dbReference type="Pfam" id="PF07690">
    <property type="entry name" value="MFS_1"/>
    <property type="match status" value="1"/>
</dbReference>
<feature type="transmembrane region" description="Helical" evidence="5">
    <location>
        <begin position="335"/>
        <end position="358"/>
    </location>
</feature>
<dbReference type="InterPro" id="IPR050327">
    <property type="entry name" value="Proton-linked_MCT"/>
</dbReference>
<dbReference type="GO" id="GO:0022857">
    <property type="term" value="F:transmembrane transporter activity"/>
    <property type="evidence" value="ECO:0007669"/>
    <property type="project" value="InterPro"/>
</dbReference>
<feature type="transmembrane region" description="Helical" evidence="5">
    <location>
        <begin position="58"/>
        <end position="78"/>
    </location>
</feature>
<feature type="transmembrane region" description="Helical" evidence="5">
    <location>
        <begin position="370"/>
        <end position="388"/>
    </location>
</feature>
<feature type="transmembrane region" description="Helical" evidence="5">
    <location>
        <begin position="276"/>
        <end position="297"/>
    </location>
</feature>
<dbReference type="AlphaFoldDB" id="A0A844H0F4"/>
<proteinExistence type="predicted"/>
<reference evidence="7 8" key="1">
    <citation type="submission" date="2019-11" db="EMBL/GenBank/DDBJ databases">
        <title>Isolation of a new High Light Tolerant Cyanobacteria.</title>
        <authorList>
            <person name="Dobson Z."/>
            <person name="Vaughn N."/>
            <person name="Vaughn M."/>
            <person name="Fromme P."/>
            <person name="Mazor Y."/>
        </authorList>
    </citation>
    <scope>NUCLEOTIDE SEQUENCE [LARGE SCALE GENOMIC DNA]</scope>
    <source>
        <strain evidence="7 8">0216</strain>
    </source>
</reference>
<feature type="transmembrane region" description="Helical" evidence="5">
    <location>
        <begin position="116"/>
        <end position="137"/>
    </location>
</feature>
<evidence type="ECO:0000256" key="5">
    <source>
        <dbReference type="SAM" id="Phobius"/>
    </source>
</evidence>
<dbReference type="EMBL" id="WMIA01000015">
    <property type="protein sequence ID" value="MTF39686.1"/>
    <property type="molecule type" value="Genomic_DNA"/>
</dbReference>
<feature type="transmembrane region" description="Helical" evidence="5">
    <location>
        <begin position="175"/>
        <end position="193"/>
    </location>
</feature>
<dbReference type="InterPro" id="IPR036259">
    <property type="entry name" value="MFS_trans_sf"/>
</dbReference>
<feature type="transmembrane region" description="Helical" evidence="5">
    <location>
        <begin position="144"/>
        <end position="163"/>
    </location>
</feature>
<feature type="transmembrane region" description="Helical" evidence="5">
    <location>
        <begin position="85"/>
        <end position="104"/>
    </location>
</feature>
<evidence type="ECO:0000256" key="1">
    <source>
        <dbReference type="ARBA" id="ARBA00004651"/>
    </source>
</evidence>
<evidence type="ECO:0000259" key="6">
    <source>
        <dbReference type="PROSITE" id="PS50850"/>
    </source>
</evidence>
<dbReference type="PANTHER" id="PTHR11360">
    <property type="entry name" value="MONOCARBOXYLATE TRANSPORTER"/>
    <property type="match status" value="1"/>
</dbReference>
<dbReference type="InterPro" id="IPR011701">
    <property type="entry name" value="MFS"/>
</dbReference>
<dbReference type="Proteomes" id="UP000437131">
    <property type="component" value="Unassembled WGS sequence"/>
</dbReference>
<comment type="caution">
    <text evidence="7">The sequence shown here is derived from an EMBL/GenBank/DDBJ whole genome shotgun (WGS) entry which is preliminary data.</text>
</comment>
<dbReference type="RefSeq" id="WP_155084178.1">
    <property type="nucleotide sequence ID" value="NZ_WMIA01000015.1"/>
</dbReference>
<accession>A0A844H0F4</accession>
<evidence type="ECO:0000313" key="8">
    <source>
        <dbReference type="Proteomes" id="UP000437131"/>
    </source>
</evidence>
<feature type="transmembrane region" description="Helical" evidence="5">
    <location>
        <begin position="236"/>
        <end position="256"/>
    </location>
</feature>
<organism evidence="7 8">
    <name type="scientific">Cyanobacterium aponinum 0216</name>
    <dbReference type="NCBI Taxonomy" id="2676140"/>
    <lineage>
        <taxon>Bacteria</taxon>
        <taxon>Bacillati</taxon>
        <taxon>Cyanobacteriota</taxon>
        <taxon>Cyanophyceae</taxon>
        <taxon>Oscillatoriophycideae</taxon>
        <taxon>Chroococcales</taxon>
        <taxon>Geminocystaceae</taxon>
        <taxon>Cyanobacterium</taxon>
    </lineage>
</organism>
<evidence type="ECO:0000313" key="7">
    <source>
        <dbReference type="EMBL" id="MTF39686.1"/>
    </source>
</evidence>
<feature type="transmembrane region" description="Helical" evidence="5">
    <location>
        <begin position="309"/>
        <end position="329"/>
    </location>
</feature>
<sequence length="432" mass="46649">MDSCVDLKLFSLPAKQGRWLLIPVGIIVLLCLGSVYSWSIFRKPLETQLNITATESLLPYTIGLLSYSILMPIAGFFITRIGTRVITAIGGLIVGAGYILASFAPNITLMTLSYGVIAGAGVGIAYGVPMAVVAKWFPDKKGLAVGLTIIGFGLSPLISAPLANQLIISYGVNSTLRILGITFIIIISTMAIPKGSASQHALKLPPSHWNLSFSSTSVNNASVMVNYTPMLKTPSFYGLWFCYAIGALVGLSAIGISSPVGEEIIQIDSNFAARSVSLFALFNGISRPLFGWLTDRFSPRQVAIAQRHFVIASFTIIIIACTLMISAQAGDIATYLIAFCLFWFCLGGWLAMAPTMTLRFFNPDNYAQNYGIVFTAYGIGALIGTVFVGQMRDLFGSYTYGFYIMGLLGIIGIFIAQFTLKSPHSSKDYREL</sequence>
<feature type="domain" description="Major facilitator superfamily (MFS) profile" evidence="6">
    <location>
        <begin position="20"/>
        <end position="424"/>
    </location>
</feature>
<gene>
    <name evidence="7" type="ORF">GGC33_12215</name>
</gene>
<dbReference type="GO" id="GO:0005886">
    <property type="term" value="C:plasma membrane"/>
    <property type="evidence" value="ECO:0007669"/>
    <property type="project" value="UniProtKB-SubCell"/>
</dbReference>
<keyword evidence="4 5" id="KW-0472">Membrane</keyword>
<dbReference type="CDD" id="cd17353">
    <property type="entry name" value="MFS_OFA_like"/>
    <property type="match status" value="1"/>
</dbReference>
<dbReference type="Gene3D" id="1.20.1250.20">
    <property type="entry name" value="MFS general substrate transporter like domains"/>
    <property type="match status" value="2"/>
</dbReference>
<protein>
    <submittedName>
        <fullName evidence="7">MFS transporter</fullName>
    </submittedName>
</protein>
<dbReference type="PROSITE" id="PS50850">
    <property type="entry name" value="MFS"/>
    <property type="match status" value="1"/>
</dbReference>
<evidence type="ECO:0000256" key="2">
    <source>
        <dbReference type="ARBA" id="ARBA00022692"/>
    </source>
</evidence>
<feature type="transmembrane region" description="Helical" evidence="5">
    <location>
        <begin position="400"/>
        <end position="420"/>
    </location>
</feature>
<evidence type="ECO:0000256" key="4">
    <source>
        <dbReference type="ARBA" id="ARBA00023136"/>
    </source>
</evidence>
<evidence type="ECO:0000256" key="3">
    <source>
        <dbReference type="ARBA" id="ARBA00022989"/>
    </source>
</evidence>
<keyword evidence="3 5" id="KW-1133">Transmembrane helix</keyword>
<keyword evidence="2 5" id="KW-0812">Transmembrane</keyword>
<name>A0A844H0F4_9CHRO</name>
<feature type="transmembrane region" description="Helical" evidence="5">
    <location>
        <begin position="20"/>
        <end position="38"/>
    </location>
</feature>